<evidence type="ECO:0000256" key="2">
    <source>
        <dbReference type="ARBA" id="ARBA00022722"/>
    </source>
</evidence>
<feature type="compositionally biased region" description="Basic and acidic residues" evidence="8">
    <location>
        <begin position="810"/>
        <end position="819"/>
    </location>
</feature>
<evidence type="ECO:0000313" key="11">
    <source>
        <dbReference type="Proteomes" id="UP000596742"/>
    </source>
</evidence>
<feature type="compositionally biased region" description="Basic residues" evidence="8">
    <location>
        <begin position="786"/>
        <end position="798"/>
    </location>
</feature>
<feature type="compositionally biased region" description="Basic and acidic residues" evidence="8">
    <location>
        <begin position="1195"/>
        <end position="1206"/>
    </location>
</feature>
<feature type="compositionally biased region" description="Basic and acidic residues" evidence="8">
    <location>
        <begin position="1026"/>
        <end position="1035"/>
    </location>
</feature>
<feature type="compositionally biased region" description="Basic and acidic residues" evidence="8">
    <location>
        <begin position="973"/>
        <end position="994"/>
    </location>
</feature>
<evidence type="ECO:0000256" key="3">
    <source>
        <dbReference type="ARBA" id="ARBA00022723"/>
    </source>
</evidence>
<feature type="domain" description="Exonuclease" evidence="9">
    <location>
        <begin position="531"/>
        <end position="712"/>
    </location>
</feature>
<dbReference type="PANTHER" id="PTHR13058:SF22">
    <property type="entry name" value="EXODEOXYRIBONUCLEASE III"/>
    <property type="match status" value="1"/>
</dbReference>
<gene>
    <name evidence="10" type="ORF">MGAL_10B035727</name>
</gene>
<reference evidence="10" key="1">
    <citation type="submission" date="2018-11" db="EMBL/GenBank/DDBJ databases">
        <authorList>
            <person name="Alioto T."/>
            <person name="Alioto T."/>
        </authorList>
    </citation>
    <scope>NUCLEOTIDE SEQUENCE</scope>
</reference>
<dbReference type="InterPro" id="IPR036397">
    <property type="entry name" value="RNaseH_sf"/>
</dbReference>
<comment type="similarity">
    <text evidence="7">Belongs to the exonuclease superfamily. TREX family.</text>
</comment>
<feature type="compositionally biased region" description="Polar residues" evidence="8">
    <location>
        <begin position="1321"/>
        <end position="1333"/>
    </location>
</feature>
<sequence>MDPCWTPALSCNHSELEPVNNYPLDSISSICSHPKQLKLKLSTLHVNDEIQNAENRLKENCHNLNLSFRKETSRDGNCLFEAVASQLSDLGIKEMSAQEMRQEVIEYLMENRDFEGVDGHIRKTKETDNRPVLEGKEHSGPFMILVNFENIEIDHNYGVGHLCIAGATGCAVCCPGIDKLLGSTKINTSTSWHSGRRLVEWGTLLDHLKFCSRCYNGPLILSHETIKGEMKCGLGGYLYIQCTSCQELNRVPYGSTHKENPSSKGMPSFCVNTKLGAAMIDSLGGPQRVNNVLTTLNLPSISHKNLKVMERRAGDMIEDFANMSMERRGREAFAAEMRDSNLVEDVTLVPPNVQNTQLISTGHEELSENTCSYPEMIDVIAVSQSETRDANLVIDSGEFVIPNSNTQTNTDGNSVEILDRNPFGMTVCADHGWQKRGFDSLTVSHTFLMTKLWRPQLLKNMKATQLDKKLRRLQLKEERMTSKGACEASEGATYDSEISLGDKDADIHQIPNATPKPTFSKVEGLINTTTSFIIMDLETTDLIRQNVIPHITQIAAVEHDTGSQFSCYVVPKAPMSSGAEDITGIMWDGTNLRLNGKVVAALPIFEALSNFFLWLQKFNNAILIAHNGKKFDFRILSNAADKCKLFNLYLESCVGCIDSIAVMKSKIPKLPKYSQPYLAEHVCNKNYNAHNALDDVSMLNEILKAAKVSSVDLLKHTYSPGDHLLQENFNMNKLKNLPSLHFLIGQGVVKMTTAENISGSGLNFEHLKLIWKREDVDIGKQKTVLRKKGSLAKRRKPSRTSVHSMGAADENSRYSDSTEPKPVMQNGHTDEDVFSRNSSSSVDSDAQSPPAKKPLAGMVALPGMGMPMGLPKRKSRGSTPSDSDLTPDEAKKDFRNIGVKLPIPSSRGSSESDNQSNITSPKLRKTSDKEVMKSPVEPTHQFEKPKLKAVSRPVREREESDDSKMFDMPALKQVEKSPTKSRAFEQNDDMDTKHVFQTPKLRKVDDAPTESLRFIHGKTGEDDETESRISDDSRHIFQTPTLKKVDNPPTKTLRNLHGDESDMKLTLGDHMGESSTDDIDIGMYFEKPQLRNVPKPTETLRNVYKEKPQIDVPELKNVPKMELELKSPTEIDNKFNVPQLKSVQKERETDNQEKEEGTFQIPTLRSTPLPKRREPPKSPETKTFDVPMLRRTPRVKSETDTVESEKPPTGIFEKPKLKSARSLQQDMDDSTNKDSHSKHRFDVPSLRNTPSKKESSVQRSESVRSDHEKPSWLQDTKLKPTRGGSIDSSGDKDTDKPSWLTSDSRKRHDSKENKNVDSFDLSESTPRKSSIPLQETKPENGINGHHTPSRTRLTSASSEHDDDEIKTKKNTGRDQYVPSWLKTTDTKGKSPSTPNLAFVTPTKDSSEVPQWKRELAEKRRRQKDGDGAPTPMKAEPAGDKGLPPWKVELGQMKMRQTPAKVSAHETKKSTEPEWKKAADEKRQRLRSIGDSCYDDDSGLLASRKATK</sequence>
<feature type="compositionally biased region" description="Basic and acidic residues" evidence="8">
    <location>
        <begin position="1171"/>
        <end position="1183"/>
    </location>
</feature>
<organism evidence="10 11">
    <name type="scientific">Mytilus galloprovincialis</name>
    <name type="common">Mediterranean mussel</name>
    <dbReference type="NCBI Taxonomy" id="29158"/>
    <lineage>
        <taxon>Eukaryota</taxon>
        <taxon>Metazoa</taxon>
        <taxon>Spiralia</taxon>
        <taxon>Lophotrochozoa</taxon>
        <taxon>Mollusca</taxon>
        <taxon>Bivalvia</taxon>
        <taxon>Autobranchia</taxon>
        <taxon>Pteriomorphia</taxon>
        <taxon>Mytilida</taxon>
        <taxon>Mytiloidea</taxon>
        <taxon>Mytilidae</taxon>
        <taxon>Mytilinae</taxon>
        <taxon>Mytilus</taxon>
    </lineage>
</organism>
<feature type="compositionally biased region" description="Basic and acidic residues" evidence="8">
    <location>
        <begin position="953"/>
        <end position="965"/>
    </location>
</feature>
<dbReference type="Pfam" id="PF20700">
    <property type="entry name" value="Mutator"/>
    <property type="match status" value="1"/>
</dbReference>
<dbReference type="GO" id="GO:0005737">
    <property type="term" value="C:cytoplasm"/>
    <property type="evidence" value="ECO:0007669"/>
    <property type="project" value="TreeGrafter"/>
</dbReference>
<feature type="compositionally biased region" description="Basic and acidic residues" evidence="8">
    <location>
        <begin position="1404"/>
        <end position="1417"/>
    </location>
</feature>
<dbReference type="Gene3D" id="3.90.70.80">
    <property type="match status" value="1"/>
</dbReference>
<protein>
    <recommendedName>
        <fullName evidence="9">Exonuclease domain-containing protein</fullName>
    </recommendedName>
</protein>
<dbReference type="PANTHER" id="PTHR13058">
    <property type="entry name" value="THREE PRIME REPAIR EXONUCLEASE 1, 2"/>
    <property type="match status" value="1"/>
</dbReference>
<keyword evidence="11" id="KW-1185">Reference proteome</keyword>
<dbReference type="InterPro" id="IPR057617">
    <property type="entry name" value="PML_C"/>
</dbReference>
<feature type="region of interest" description="Disordered" evidence="8">
    <location>
        <begin position="1123"/>
        <end position="1507"/>
    </location>
</feature>
<keyword evidence="3" id="KW-0479">Metal-binding</keyword>
<dbReference type="GO" id="GO:0046872">
    <property type="term" value="F:metal ion binding"/>
    <property type="evidence" value="ECO:0007669"/>
    <property type="project" value="UniProtKB-KW"/>
</dbReference>
<dbReference type="EMBL" id="UYJE01003081">
    <property type="protein sequence ID" value="VDI16384.1"/>
    <property type="molecule type" value="Genomic_DNA"/>
</dbReference>
<keyword evidence="4" id="KW-0378">Hydrolase</keyword>
<dbReference type="GO" id="GO:0008296">
    <property type="term" value="F:3'-5'-DNA exonuclease activity"/>
    <property type="evidence" value="ECO:0007669"/>
    <property type="project" value="TreeGrafter"/>
</dbReference>
<dbReference type="SUPFAM" id="SSF53098">
    <property type="entry name" value="Ribonuclease H-like"/>
    <property type="match status" value="1"/>
</dbReference>
<evidence type="ECO:0000256" key="4">
    <source>
        <dbReference type="ARBA" id="ARBA00022801"/>
    </source>
</evidence>
<dbReference type="GO" id="GO:0003676">
    <property type="term" value="F:nucleic acid binding"/>
    <property type="evidence" value="ECO:0007669"/>
    <property type="project" value="InterPro"/>
</dbReference>
<evidence type="ECO:0000259" key="9">
    <source>
        <dbReference type="SMART" id="SM00479"/>
    </source>
</evidence>
<dbReference type="CDD" id="cd06127">
    <property type="entry name" value="DEDDh"/>
    <property type="match status" value="1"/>
</dbReference>
<proteinExistence type="inferred from homology"/>
<evidence type="ECO:0000256" key="5">
    <source>
        <dbReference type="ARBA" id="ARBA00022839"/>
    </source>
</evidence>
<evidence type="ECO:0000256" key="1">
    <source>
        <dbReference type="ARBA" id="ARBA00001946"/>
    </source>
</evidence>
<dbReference type="Proteomes" id="UP000596742">
    <property type="component" value="Unassembled WGS sequence"/>
</dbReference>
<name>A0A8B6DAI3_MYTGA</name>
<feature type="compositionally biased region" description="Basic and acidic residues" evidence="8">
    <location>
        <begin position="1123"/>
        <end position="1133"/>
    </location>
</feature>
<accession>A0A8B6DAI3</accession>
<dbReference type="Gene3D" id="3.30.420.10">
    <property type="entry name" value="Ribonuclease H-like superfamily/Ribonuclease H"/>
    <property type="match status" value="1"/>
</dbReference>
<evidence type="ECO:0000313" key="10">
    <source>
        <dbReference type="EMBL" id="VDI16384.1"/>
    </source>
</evidence>
<dbReference type="Pfam" id="PF25244">
    <property type="entry name" value="PML_C"/>
    <property type="match status" value="1"/>
</dbReference>
<keyword evidence="2" id="KW-0540">Nuclease</keyword>
<evidence type="ECO:0000256" key="7">
    <source>
        <dbReference type="ARBA" id="ARBA00025769"/>
    </source>
</evidence>
<keyword evidence="6" id="KW-0460">Magnesium</keyword>
<feature type="compositionally biased region" description="Basic and acidic residues" evidence="8">
    <location>
        <begin position="1462"/>
        <end position="1482"/>
    </location>
</feature>
<feature type="compositionally biased region" description="Polar residues" evidence="8">
    <location>
        <begin position="906"/>
        <end position="920"/>
    </location>
</feature>
<dbReference type="InterPro" id="IPR040393">
    <property type="entry name" value="TREX1/2"/>
</dbReference>
<dbReference type="OrthoDB" id="6127189at2759"/>
<evidence type="ECO:0000256" key="8">
    <source>
        <dbReference type="SAM" id="MobiDB-lite"/>
    </source>
</evidence>
<dbReference type="Pfam" id="PF00929">
    <property type="entry name" value="RNase_T"/>
    <property type="match status" value="1"/>
</dbReference>
<dbReference type="InterPro" id="IPR012337">
    <property type="entry name" value="RNaseH-like_sf"/>
</dbReference>
<feature type="compositionally biased region" description="Basic and acidic residues" evidence="8">
    <location>
        <begin position="1251"/>
        <end position="1270"/>
    </location>
</feature>
<dbReference type="GO" id="GO:0006308">
    <property type="term" value="P:DNA catabolic process"/>
    <property type="evidence" value="ECO:0007669"/>
    <property type="project" value="TreeGrafter"/>
</dbReference>
<dbReference type="InterPro" id="IPR013520">
    <property type="entry name" value="Ribonucl_H"/>
</dbReference>
<feature type="compositionally biased region" description="Basic and acidic residues" evidence="8">
    <location>
        <begin position="1143"/>
        <end position="1157"/>
    </location>
</feature>
<dbReference type="SMART" id="SM00479">
    <property type="entry name" value="EXOIII"/>
    <property type="match status" value="1"/>
</dbReference>
<feature type="compositionally biased region" description="Low complexity" evidence="8">
    <location>
        <begin position="835"/>
        <end position="848"/>
    </location>
</feature>
<feature type="region of interest" description="Disordered" evidence="8">
    <location>
        <begin position="786"/>
        <end position="1071"/>
    </location>
</feature>
<evidence type="ECO:0000256" key="6">
    <source>
        <dbReference type="ARBA" id="ARBA00022842"/>
    </source>
</evidence>
<feature type="compositionally biased region" description="Basic and acidic residues" evidence="8">
    <location>
        <begin position="1303"/>
        <end position="1317"/>
    </location>
</feature>
<comment type="cofactor">
    <cofactor evidence="1">
        <name>Mg(2+)</name>
        <dbReference type="ChEBI" id="CHEBI:18420"/>
    </cofactor>
</comment>
<comment type="caution">
    <text evidence="10">The sequence shown here is derived from an EMBL/GenBank/DDBJ whole genome shotgun (WGS) entry which is preliminary data.</text>
</comment>
<keyword evidence="5" id="KW-0269">Exonuclease</keyword>
<dbReference type="InterPro" id="IPR049012">
    <property type="entry name" value="Mutator_transp_dom"/>
</dbReference>